<sequence>MYREWAPDPAIAGRVTCVWTSVATSAATQLVVPDGCVDLVWGPGGPHVAGPDTGPMPVRMRPGDRYTGIRFRPGAVGEVFGVPVEALRDARVPLEELGVLADLTPHTMQEALAVRLGEVPEPDPAAPAIAEALRAGRSVAQAAREL</sequence>
<evidence type="ECO:0000313" key="3">
    <source>
        <dbReference type="Proteomes" id="UP001597024"/>
    </source>
</evidence>
<feature type="domain" description="DUF6597" evidence="1">
    <location>
        <begin position="4"/>
        <end position="93"/>
    </location>
</feature>
<keyword evidence="3" id="KW-1185">Reference proteome</keyword>
<name>A0ABW3DYS2_9ACTN</name>
<dbReference type="Proteomes" id="UP001597024">
    <property type="component" value="Unassembled WGS sequence"/>
</dbReference>
<accession>A0ABW3DYS2</accession>
<organism evidence="2 3">
    <name type="scientific">Streptosporangium algeriense</name>
    <dbReference type="NCBI Taxonomy" id="1682748"/>
    <lineage>
        <taxon>Bacteria</taxon>
        <taxon>Bacillati</taxon>
        <taxon>Actinomycetota</taxon>
        <taxon>Actinomycetes</taxon>
        <taxon>Streptosporangiales</taxon>
        <taxon>Streptosporangiaceae</taxon>
        <taxon>Streptosporangium</taxon>
    </lineage>
</organism>
<comment type="caution">
    <text evidence="2">The sequence shown here is derived from an EMBL/GenBank/DDBJ whole genome shotgun (WGS) entry which is preliminary data.</text>
</comment>
<dbReference type="EMBL" id="JBHTHX010001187">
    <property type="protein sequence ID" value="MFD0888099.1"/>
    <property type="molecule type" value="Genomic_DNA"/>
</dbReference>
<reference evidence="3" key="1">
    <citation type="journal article" date="2019" name="Int. J. Syst. Evol. Microbiol.">
        <title>The Global Catalogue of Microorganisms (GCM) 10K type strain sequencing project: providing services to taxonomists for standard genome sequencing and annotation.</title>
        <authorList>
            <consortium name="The Broad Institute Genomics Platform"/>
            <consortium name="The Broad Institute Genome Sequencing Center for Infectious Disease"/>
            <person name="Wu L."/>
            <person name="Ma J."/>
        </authorList>
    </citation>
    <scope>NUCLEOTIDE SEQUENCE [LARGE SCALE GENOMIC DNA]</scope>
    <source>
        <strain evidence="3">CCUG 62974</strain>
    </source>
</reference>
<dbReference type="Pfam" id="PF20240">
    <property type="entry name" value="DUF6597"/>
    <property type="match status" value="1"/>
</dbReference>
<protein>
    <submittedName>
        <fullName evidence="2">DUF6597 domain-containing transcriptional factor</fullName>
    </submittedName>
</protein>
<evidence type="ECO:0000259" key="1">
    <source>
        <dbReference type="Pfam" id="PF20240"/>
    </source>
</evidence>
<dbReference type="InterPro" id="IPR046532">
    <property type="entry name" value="DUF6597"/>
</dbReference>
<feature type="non-terminal residue" evidence="2">
    <location>
        <position position="146"/>
    </location>
</feature>
<gene>
    <name evidence="2" type="ORF">ACFQ08_26465</name>
</gene>
<evidence type="ECO:0000313" key="2">
    <source>
        <dbReference type="EMBL" id="MFD0888099.1"/>
    </source>
</evidence>
<proteinExistence type="predicted"/>